<comment type="caution">
    <text evidence="1">The sequence shown here is derived from an EMBL/GenBank/DDBJ whole genome shotgun (WGS) entry which is preliminary data.</text>
</comment>
<organism evidence="1 2">
    <name type="scientific">Paramecium sonneborni</name>
    <dbReference type="NCBI Taxonomy" id="65129"/>
    <lineage>
        <taxon>Eukaryota</taxon>
        <taxon>Sar</taxon>
        <taxon>Alveolata</taxon>
        <taxon>Ciliophora</taxon>
        <taxon>Intramacronucleata</taxon>
        <taxon>Oligohymenophorea</taxon>
        <taxon>Peniculida</taxon>
        <taxon>Parameciidae</taxon>
        <taxon>Paramecium</taxon>
    </lineage>
</organism>
<evidence type="ECO:0000313" key="2">
    <source>
        <dbReference type="Proteomes" id="UP000692954"/>
    </source>
</evidence>
<dbReference type="EMBL" id="CAJJDN010000055">
    <property type="protein sequence ID" value="CAD8089910.1"/>
    <property type="molecule type" value="Genomic_DNA"/>
</dbReference>
<sequence>MLMMYPYSYKMQYFICHRIANIQFNIVRNDQVTLIQIIQIREKKILSLIYYQQCLGKGTD</sequence>
<protein>
    <submittedName>
        <fullName evidence="1">Uncharacterized protein</fullName>
    </submittedName>
</protein>
<dbReference type="Proteomes" id="UP000692954">
    <property type="component" value="Unassembled WGS sequence"/>
</dbReference>
<dbReference type="AlphaFoldDB" id="A0A8S1NAS8"/>
<accession>A0A8S1NAS8</accession>
<keyword evidence="2" id="KW-1185">Reference proteome</keyword>
<reference evidence="1" key="1">
    <citation type="submission" date="2021-01" db="EMBL/GenBank/DDBJ databases">
        <authorList>
            <consortium name="Genoscope - CEA"/>
            <person name="William W."/>
        </authorList>
    </citation>
    <scope>NUCLEOTIDE SEQUENCE</scope>
</reference>
<gene>
    <name evidence="1" type="ORF">PSON_ATCC_30995.1.T0550051</name>
</gene>
<name>A0A8S1NAS8_9CILI</name>
<evidence type="ECO:0000313" key="1">
    <source>
        <dbReference type="EMBL" id="CAD8089910.1"/>
    </source>
</evidence>
<proteinExistence type="predicted"/>